<feature type="region of interest" description="Disordered" evidence="1">
    <location>
        <begin position="363"/>
        <end position="383"/>
    </location>
</feature>
<comment type="caution">
    <text evidence="2">The sequence shown here is derived from an EMBL/GenBank/DDBJ whole genome shotgun (WGS) entry which is preliminary data.</text>
</comment>
<name>A0A8X9A4Q2_SALSN</name>
<feature type="region of interest" description="Disordered" evidence="1">
    <location>
        <begin position="146"/>
        <end position="189"/>
    </location>
</feature>
<reference evidence="2" key="1">
    <citation type="submission" date="2018-01" db="EMBL/GenBank/DDBJ databases">
        <authorList>
            <person name="Mao J.F."/>
        </authorList>
    </citation>
    <scope>NUCLEOTIDE SEQUENCE</scope>
    <source>
        <strain evidence="2">Huo1</strain>
        <tissue evidence="2">Leaf</tissue>
    </source>
</reference>
<evidence type="ECO:0000313" key="2">
    <source>
        <dbReference type="EMBL" id="KAG6427601.1"/>
    </source>
</evidence>
<gene>
    <name evidence="2" type="ORF">SASPL_111847</name>
</gene>
<dbReference type="EMBL" id="PNBA02000004">
    <property type="protein sequence ID" value="KAG6427601.1"/>
    <property type="molecule type" value="Genomic_DNA"/>
</dbReference>
<organism evidence="2">
    <name type="scientific">Salvia splendens</name>
    <name type="common">Scarlet sage</name>
    <dbReference type="NCBI Taxonomy" id="180675"/>
    <lineage>
        <taxon>Eukaryota</taxon>
        <taxon>Viridiplantae</taxon>
        <taxon>Streptophyta</taxon>
        <taxon>Embryophyta</taxon>
        <taxon>Tracheophyta</taxon>
        <taxon>Spermatophyta</taxon>
        <taxon>Magnoliopsida</taxon>
        <taxon>eudicotyledons</taxon>
        <taxon>Gunneridae</taxon>
        <taxon>Pentapetalae</taxon>
        <taxon>asterids</taxon>
        <taxon>lamiids</taxon>
        <taxon>Lamiales</taxon>
        <taxon>Lamiaceae</taxon>
        <taxon>Nepetoideae</taxon>
        <taxon>Mentheae</taxon>
        <taxon>Salviinae</taxon>
        <taxon>Salvia</taxon>
        <taxon>Salvia subgen. Calosphace</taxon>
        <taxon>core Calosphace</taxon>
    </lineage>
</organism>
<sequence length="383" mass="42349">MTSTGEPTDTGDNVHQYTTQEIGEMLFDMHRRQAKYEKTLMSHRYDYEAFTNKQTVTNSNIDSTLLALNETMHKSTLRQTSTVETYQTMFESMIQKTSHVGDATLTSLFIAGLSPSIKQEMLARRPATLQDAFALAKQLASCQTAAGKASSFPPKPSWQPRETTSPQTRTTTATTSMVKGGKPPTDYPVVRLSDAERADRARRGLCYWCPEKYSRAHVCAKKFYALIGEDEDDDPLTEDNDDSANNEDASNMGHHFDIDLFLLQVEGPDVILGVQWLQELGDVTKNYRNLTMRFDFNGQAVFLKGESATPSPISYNNLFSLVSADTDADLFEVLPLGPTISAVEQAALDQNFTEDKVVLLEGGVDRDPAKDEGSAPVQADGPS</sequence>
<protein>
    <recommendedName>
        <fullName evidence="4">Ty3 transposon capsid-like protein domain-containing protein</fullName>
    </recommendedName>
</protein>
<evidence type="ECO:0000256" key="1">
    <source>
        <dbReference type="SAM" id="MobiDB-lite"/>
    </source>
</evidence>
<evidence type="ECO:0000313" key="3">
    <source>
        <dbReference type="Proteomes" id="UP000298416"/>
    </source>
</evidence>
<proteinExistence type="predicted"/>
<reference evidence="2" key="2">
    <citation type="submission" date="2020-08" db="EMBL/GenBank/DDBJ databases">
        <title>Plant Genome Project.</title>
        <authorList>
            <person name="Zhang R.-G."/>
        </authorList>
    </citation>
    <scope>NUCLEOTIDE SEQUENCE</scope>
    <source>
        <strain evidence="2">Huo1</strain>
        <tissue evidence="2">Leaf</tissue>
    </source>
</reference>
<dbReference type="Proteomes" id="UP000298416">
    <property type="component" value="Unassembled WGS sequence"/>
</dbReference>
<evidence type="ECO:0008006" key="4">
    <source>
        <dbReference type="Google" id="ProtNLM"/>
    </source>
</evidence>
<feature type="compositionally biased region" description="Basic and acidic residues" evidence="1">
    <location>
        <begin position="363"/>
        <end position="373"/>
    </location>
</feature>
<accession>A0A8X9A4Q2</accession>
<dbReference type="AlphaFoldDB" id="A0A8X9A4Q2"/>
<keyword evidence="3" id="KW-1185">Reference proteome</keyword>
<feature type="compositionally biased region" description="Low complexity" evidence="1">
    <location>
        <begin position="159"/>
        <end position="176"/>
    </location>
</feature>